<dbReference type="RefSeq" id="WP_106521772.1">
    <property type="nucleotide sequence ID" value="NZ_PYGD01000001.1"/>
</dbReference>
<keyword evidence="1" id="KW-0813">Transport</keyword>
<keyword evidence="6" id="KW-1185">Reference proteome</keyword>
<dbReference type="Pfam" id="PF00005">
    <property type="entry name" value="ABC_tran"/>
    <property type="match status" value="1"/>
</dbReference>
<evidence type="ECO:0000313" key="5">
    <source>
        <dbReference type="EMBL" id="PSK95102.1"/>
    </source>
</evidence>
<dbReference type="PANTHER" id="PTHR42939">
    <property type="entry name" value="ABC TRANSPORTER ATP-BINDING PROTEIN ALBC-RELATED"/>
    <property type="match status" value="1"/>
</dbReference>
<keyword evidence="2" id="KW-0547">Nucleotide-binding</keyword>
<evidence type="ECO:0000259" key="4">
    <source>
        <dbReference type="PROSITE" id="PS50893"/>
    </source>
</evidence>
<evidence type="ECO:0000256" key="1">
    <source>
        <dbReference type="ARBA" id="ARBA00022448"/>
    </source>
</evidence>
<gene>
    <name evidence="5" type="ORF">B0I18_1011266</name>
</gene>
<dbReference type="EMBL" id="PYGD01000001">
    <property type="protein sequence ID" value="PSK95102.1"/>
    <property type="molecule type" value="Genomic_DNA"/>
</dbReference>
<feature type="domain" description="ABC transporter" evidence="4">
    <location>
        <begin position="2"/>
        <end position="218"/>
    </location>
</feature>
<organism evidence="5 6">
    <name type="scientific">Taibaiella chishuiensis</name>
    <dbReference type="NCBI Taxonomy" id="1434707"/>
    <lineage>
        <taxon>Bacteria</taxon>
        <taxon>Pseudomonadati</taxon>
        <taxon>Bacteroidota</taxon>
        <taxon>Chitinophagia</taxon>
        <taxon>Chitinophagales</taxon>
        <taxon>Chitinophagaceae</taxon>
        <taxon>Taibaiella</taxon>
    </lineage>
</organism>
<dbReference type="InterPro" id="IPR051782">
    <property type="entry name" value="ABC_Transporter_VariousFunc"/>
</dbReference>
<keyword evidence="3 5" id="KW-0067">ATP-binding</keyword>
<sequence length="228" mass="26140">MIRIRDLQFGYGGRLVIDCARMDFEAQQVHGIVGLNGAGKSTLFQLLTRYLKPRQGAIEWEGRNMQRKDTGYLETHNYFYTNLTGNEYLDIFPRSNKDFQLERLNELFQLPLNEVTEAYSTGMKKKLALLAILQQDRPVYIFDEPFNGLDLESGRVVELMIAHLKAKGKTVLVSAHTLGPLLQGCDQVHLLRNGVFAVSYGRNEFDRIERELFDDFNRKAGDLVRSGF</sequence>
<dbReference type="InterPro" id="IPR003439">
    <property type="entry name" value="ABC_transporter-like_ATP-bd"/>
</dbReference>
<dbReference type="InterPro" id="IPR003593">
    <property type="entry name" value="AAA+_ATPase"/>
</dbReference>
<dbReference type="GO" id="GO:0016887">
    <property type="term" value="F:ATP hydrolysis activity"/>
    <property type="evidence" value="ECO:0007669"/>
    <property type="project" value="InterPro"/>
</dbReference>
<dbReference type="Proteomes" id="UP000240572">
    <property type="component" value="Unassembled WGS sequence"/>
</dbReference>
<name>A0A2P8DD16_9BACT</name>
<evidence type="ECO:0000256" key="3">
    <source>
        <dbReference type="ARBA" id="ARBA00022840"/>
    </source>
</evidence>
<evidence type="ECO:0000313" key="6">
    <source>
        <dbReference type="Proteomes" id="UP000240572"/>
    </source>
</evidence>
<protein>
    <submittedName>
        <fullName evidence="5">ABC-2 type transport system ATP-binding protein</fullName>
    </submittedName>
</protein>
<dbReference type="CDD" id="cd03230">
    <property type="entry name" value="ABC_DR_subfamily_A"/>
    <property type="match status" value="1"/>
</dbReference>
<evidence type="ECO:0000256" key="2">
    <source>
        <dbReference type="ARBA" id="ARBA00022741"/>
    </source>
</evidence>
<dbReference type="InterPro" id="IPR027417">
    <property type="entry name" value="P-loop_NTPase"/>
</dbReference>
<accession>A0A2P8DD16</accession>
<reference evidence="5 6" key="1">
    <citation type="submission" date="2018-03" db="EMBL/GenBank/DDBJ databases">
        <title>Genomic Encyclopedia of Type Strains, Phase III (KMG-III): the genomes of soil and plant-associated and newly described type strains.</title>
        <authorList>
            <person name="Whitman W."/>
        </authorList>
    </citation>
    <scope>NUCLEOTIDE SEQUENCE [LARGE SCALE GENOMIC DNA]</scope>
    <source>
        <strain evidence="5 6">CGMCC 1.12700</strain>
    </source>
</reference>
<dbReference type="PROSITE" id="PS50893">
    <property type="entry name" value="ABC_TRANSPORTER_2"/>
    <property type="match status" value="1"/>
</dbReference>
<dbReference type="GO" id="GO:0005524">
    <property type="term" value="F:ATP binding"/>
    <property type="evidence" value="ECO:0007669"/>
    <property type="project" value="UniProtKB-KW"/>
</dbReference>
<dbReference type="Gene3D" id="3.40.50.300">
    <property type="entry name" value="P-loop containing nucleotide triphosphate hydrolases"/>
    <property type="match status" value="1"/>
</dbReference>
<dbReference type="PANTHER" id="PTHR42939:SF1">
    <property type="entry name" value="ABC TRANSPORTER ATP-BINDING PROTEIN ALBC-RELATED"/>
    <property type="match status" value="1"/>
</dbReference>
<comment type="caution">
    <text evidence="5">The sequence shown here is derived from an EMBL/GenBank/DDBJ whole genome shotgun (WGS) entry which is preliminary data.</text>
</comment>
<proteinExistence type="predicted"/>
<dbReference type="SUPFAM" id="SSF52540">
    <property type="entry name" value="P-loop containing nucleoside triphosphate hydrolases"/>
    <property type="match status" value="1"/>
</dbReference>
<dbReference type="SMART" id="SM00382">
    <property type="entry name" value="AAA"/>
    <property type="match status" value="1"/>
</dbReference>
<dbReference type="AlphaFoldDB" id="A0A2P8DD16"/>
<dbReference type="OrthoDB" id="9801987at2"/>